<accession>A0A6L9S6V8</accession>
<dbReference type="GO" id="GO:0015562">
    <property type="term" value="F:efflux transmembrane transporter activity"/>
    <property type="evidence" value="ECO:0007669"/>
    <property type="project" value="TreeGrafter"/>
</dbReference>
<dbReference type="EMBL" id="JAAGOA010000005">
    <property type="protein sequence ID" value="NEE00394.1"/>
    <property type="molecule type" value="Genomic_DNA"/>
</dbReference>
<reference evidence="4 5" key="1">
    <citation type="submission" date="2020-02" db="EMBL/GenBank/DDBJ databases">
        <authorList>
            <person name="Li X.-J."/>
            <person name="Han X.-M."/>
        </authorList>
    </citation>
    <scope>NUCLEOTIDE SEQUENCE [LARGE SCALE GENOMIC DNA]</scope>
    <source>
        <strain evidence="4 5">CCTCC AB 2017055</strain>
    </source>
</reference>
<dbReference type="Proteomes" id="UP000475214">
    <property type="component" value="Unassembled WGS sequence"/>
</dbReference>
<dbReference type="RefSeq" id="WP_163736008.1">
    <property type="nucleotide sequence ID" value="NZ_JAAGOA010000005.1"/>
</dbReference>
<dbReference type="InterPro" id="IPR036366">
    <property type="entry name" value="PGBDSf"/>
</dbReference>
<evidence type="ECO:0000313" key="5">
    <source>
        <dbReference type="Proteomes" id="UP000475214"/>
    </source>
</evidence>
<name>A0A6L9S6V8_9ACTN</name>
<organism evidence="4 5">
    <name type="scientific">Phytoactinopolyspora halotolerans</name>
    <dbReference type="NCBI Taxonomy" id="1981512"/>
    <lineage>
        <taxon>Bacteria</taxon>
        <taxon>Bacillati</taxon>
        <taxon>Actinomycetota</taxon>
        <taxon>Actinomycetes</taxon>
        <taxon>Jiangellales</taxon>
        <taxon>Jiangellaceae</taxon>
        <taxon>Phytoactinopolyspora</taxon>
    </lineage>
</organism>
<feature type="domain" description="Peptidoglycan binding-like" evidence="3">
    <location>
        <begin position="162"/>
        <end position="213"/>
    </location>
</feature>
<dbReference type="SUPFAM" id="SSF47090">
    <property type="entry name" value="PGBD-like"/>
    <property type="match status" value="1"/>
</dbReference>
<dbReference type="Gene3D" id="2.40.420.20">
    <property type="match status" value="1"/>
</dbReference>
<sequence length="404" mass="41709">MIDDVLDDPRRTRHRVLWLTFGVVLLGAAAGGAWWYHDRQAPDDTADVATGPAATAEVTRSSLSETETWEGTLGHGDPFTVSALLDASGASGGSGSAGTTGGSDGTTDGGGADPRASVVTRVTEQGAEVTRGTELYSINEEPVTVMYGDIPMYRDLASGDVGVDVEQLERNLSKLGYDGGYGDDFPVDDEYDWYTEQAVLQWQQDIGVEETGAVPATAVVFIPEKGRVEAVHVTSGQAVNAGTPILDITGQDQVARLEVDVADRDLFEIGTEVTIDLPGGDQVQGTVSSAAVVPAGSGGGDGGDQTGADAAITEIDVLLNENVDEALLGSPVDVTIQIDQREDVLAVPVNALLALSEGGHGLEVVAEDGTTSVVPVETGLFADGRVEVSGDGLEEGTVVGVAAR</sequence>
<keyword evidence="5" id="KW-1185">Reference proteome</keyword>
<dbReference type="Pfam" id="PF01471">
    <property type="entry name" value="PG_binding_1"/>
    <property type="match status" value="1"/>
</dbReference>
<keyword evidence="2" id="KW-1133">Transmembrane helix</keyword>
<feature type="region of interest" description="Disordered" evidence="1">
    <location>
        <begin position="85"/>
        <end position="115"/>
    </location>
</feature>
<dbReference type="InterPro" id="IPR002477">
    <property type="entry name" value="Peptidoglycan-bd-like"/>
</dbReference>
<dbReference type="Gene3D" id="1.10.101.10">
    <property type="entry name" value="PGBD-like superfamily/PGBD"/>
    <property type="match status" value="1"/>
</dbReference>
<evidence type="ECO:0000256" key="2">
    <source>
        <dbReference type="SAM" id="Phobius"/>
    </source>
</evidence>
<gene>
    <name evidence="4" type="ORF">G1H10_09450</name>
</gene>
<keyword evidence="2" id="KW-0472">Membrane</keyword>
<dbReference type="PANTHER" id="PTHR30469">
    <property type="entry name" value="MULTIDRUG RESISTANCE PROTEIN MDTA"/>
    <property type="match status" value="1"/>
</dbReference>
<feature type="compositionally biased region" description="Gly residues" evidence="1">
    <location>
        <begin position="90"/>
        <end position="112"/>
    </location>
</feature>
<dbReference type="AlphaFoldDB" id="A0A6L9S6V8"/>
<proteinExistence type="predicted"/>
<comment type="caution">
    <text evidence="4">The sequence shown here is derived from an EMBL/GenBank/DDBJ whole genome shotgun (WGS) entry which is preliminary data.</text>
</comment>
<evidence type="ECO:0000256" key="1">
    <source>
        <dbReference type="SAM" id="MobiDB-lite"/>
    </source>
</evidence>
<dbReference type="InterPro" id="IPR036365">
    <property type="entry name" value="PGBD-like_sf"/>
</dbReference>
<evidence type="ECO:0000259" key="3">
    <source>
        <dbReference type="Pfam" id="PF01471"/>
    </source>
</evidence>
<keyword evidence="2" id="KW-0812">Transmembrane</keyword>
<dbReference type="GO" id="GO:1990281">
    <property type="term" value="C:efflux pump complex"/>
    <property type="evidence" value="ECO:0007669"/>
    <property type="project" value="TreeGrafter"/>
</dbReference>
<protein>
    <submittedName>
        <fullName evidence="4">HlyD family efflux transporter periplasmic adaptor subunit</fullName>
    </submittedName>
</protein>
<feature type="transmembrane region" description="Helical" evidence="2">
    <location>
        <begin position="16"/>
        <end position="36"/>
    </location>
</feature>
<evidence type="ECO:0000313" key="4">
    <source>
        <dbReference type="EMBL" id="NEE00394.1"/>
    </source>
</evidence>